<accession>A0A1I0VHF6</accession>
<dbReference type="GO" id="GO:0003677">
    <property type="term" value="F:DNA binding"/>
    <property type="evidence" value="ECO:0007669"/>
    <property type="project" value="InterPro"/>
</dbReference>
<protein>
    <submittedName>
        <fullName evidence="1">Putative helix-turn-helix protein, YlxM / p13 like</fullName>
    </submittedName>
</protein>
<evidence type="ECO:0000313" key="1">
    <source>
        <dbReference type="EMBL" id="SFA75741.1"/>
    </source>
</evidence>
<reference evidence="1 2" key="1">
    <citation type="submission" date="2016-10" db="EMBL/GenBank/DDBJ databases">
        <authorList>
            <person name="de Groot N.N."/>
        </authorList>
    </citation>
    <scope>NUCLEOTIDE SEQUENCE [LARGE SCALE GENOMIC DNA]</scope>
    <source>
        <strain evidence="1 2">L14</strain>
    </source>
</reference>
<dbReference type="RefSeq" id="WP_074812693.1">
    <property type="nucleotide sequence ID" value="NZ_FOJX01000001.1"/>
</dbReference>
<gene>
    <name evidence="1" type="ORF">SAMN05216587_101616</name>
</gene>
<dbReference type="EMBL" id="FOJX01000001">
    <property type="protein sequence ID" value="SFA75741.1"/>
    <property type="molecule type" value="Genomic_DNA"/>
</dbReference>
<dbReference type="AlphaFoldDB" id="A0A1I0VHF6"/>
<dbReference type="Pfam" id="PF04297">
    <property type="entry name" value="UPF0122"/>
    <property type="match status" value="1"/>
</dbReference>
<proteinExistence type="predicted"/>
<organism evidence="1 2">
    <name type="scientific">Selenomonas ruminantium</name>
    <dbReference type="NCBI Taxonomy" id="971"/>
    <lineage>
        <taxon>Bacteria</taxon>
        <taxon>Bacillati</taxon>
        <taxon>Bacillota</taxon>
        <taxon>Negativicutes</taxon>
        <taxon>Selenomonadales</taxon>
        <taxon>Selenomonadaceae</taxon>
        <taxon>Selenomonas</taxon>
    </lineage>
</organism>
<dbReference type="InterPro" id="IPR016032">
    <property type="entry name" value="Sig_transdc_resp-reg_C-effctor"/>
</dbReference>
<dbReference type="GO" id="GO:0006355">
    <property type="term" value="P:regulation of DNA-templated transcription"/>
    <property type="evidence" value="ECO:0007669"/>
    <property type="project" value="InterPro"/>
</dbReference>
<dbReference type="Gene3D" id="1.10.10.10">
    <property type="entry name" value="Winged helix-like DNA-binding domain superfamily/Winged helix DNA-binding domain"/>
    <property type="match status" value="1"/>
</dbReference>
<sequence>MNQKSKDARSQLKRATRREFERLVYEAMLTPMQEHIIRLHIVKDVSVPIIAMRMALSETTVRNNLAAIYDKVAKI</sequence>
<dbReference type="InterPro" id="IPR007394">
    <property type="entry name" value="UPF0122"/>
</dbReference>
<dbReference type="InterPro" id="IPR036388">
    <property type="entry name" value="WH-like_DNA-bd_sf"/>
</dbReference>
<dbReference type="Proteomes" id="UP000183843">
    <property type="component" value="Unassembled WGS sequence"/>
</dbReference>
<evidence type="ECO:0000313" key="2">
    <source>
        <dbReference type="Proteomes" id="UP000183843"/>
    </source>
</evidence>
<name>A0A1I0VHF6_SELRU</name>
<dbReference type="SUPFAM" id="SSF46894">
    <property type="entry name" value="C-terminal effector domain of the bipartite response regulators"/>
    <property type="match status" value="1"/>
</dbReference>